<sequence>MLQAIGERKRIARRAHKAGHMARHPLLGDRAVRLDRRARTRSPHHSLSADGAELRGHRVRRRRDLQRKYQPTPRDGRVPRDRRRGLRGSNRTMKIFAHTRWDVAPVLAAVAHLAFDVYLIVGFESRPLWLSAVLGCLYAVSISWNINSISHNFIHTPYFKPRWMNYAFSLLESVAIGFSQTYYHWVHMRHHSGNSDRPDDKGETIDMLSIYRHGRNGEPENVWSYTFLSFFRDSLGDIHKAIARRRPFDAKWGRFELFFFLGLAAIALIYDWKAVLFFVPFYYLGNCLSSLNGYYEHLHGDPDEPIAWGVSSHKPFYNWLWFGNGYHAEHHYRPKTHWTKLPTLHEQIKEEQEKAGTHVISTCHALGFMAKENRQAELSHESR</sequence>
<keyword evidence="2" id="KW-0812">Transmembrane</keyword>
<feature type="transmembrane region" description="Helical" evidence="2">
    <location>
        <begin position="127"/>
        <end position="146"/>
    </location>
</feature>
<organism evidence="4 5">
    <name type="scientific">Rhizobium rhizogenes (strain K84 / ATCC BAA-868)</name>
    <name type="common">Agrobacterium radiobacter</name>
    <dbReference type="NCBI Taxonomy" id="311403"/>
    <lineage>
        <taxon>Bacteria</taxon>
        <taxon>Pseudomonadati</taxon>
        <taxon>Pseudomonadota</taxon>
        <taxon>Alphaproteobacteria</taxon>
        <taxon>Hyphomicrobiales</taxon>
        <taxon>Rhizobiaceae</taxon>
        <taxon>Rhizobium/Agrobacterium group</taxon>
        <taxon>Rhizobium</taxon>
    </lineage>
</organism>
<evidence type="ECO:0000313" key="5">
    <source>
        <dbReference type="Proteomes" id="UP000001600"/>
    </source>
</evidence>
<dbReference type="GO" id="GO:0006629">
    <property type="term" value="P:lipid metabolic process"/>
    <property type="evidence" value="ECO:0007669"/>
    <property type="project" value="InterPro"/>
</dbReference>
<protein>
    <submittedName>
        <fullName evidence="4">Hydrocarbon oxigenase protein</fullName>
    </submittedName>
</protein>
<feature type="transmembrane region" description="Helical" evidence="2">
    <location>
        <begin position="257"/>
        <end position="284"/>
    </location>
</feature>
<dbReference type="InterPro" id="IPR005804">
    <property type="entry name" value="FA_desaturase_dom"/>
</dbReference>
<evidence type="ECO:0000256" key="2">
    <source>
        <dbReference type="SAM" id="Phobius"/>
    </source>
</evidence>
<reference evidence="4 5" key="1">
    <citation type="journal article" date="2009" name="J. Bacteriol.">
        <title>Genome sequences of three Agrobacterium biovars help elucidate the evolution of multichromosome genomes in bacteria.</title>
        <authorList>
            <person name="Slater S.C."/>
            <person name="Goldman B.S."/>
            <person name="Goodner B."/>
            <person name="Setubal J.C."/>
            <person name="Farrand S.K."/>
            <person name="Nester E.W."/>
            <person name="Burr T.J."/>
            <person name="Banta L."/>
            <person name="Dickerman A.W."/>
            <person name="Paulsen I."/>
            <person name="Otten L."/>
            <person name="Suen G."/>
            <person name="Welch R."/>
            <person name="Almeida N.F."/>
            <person name="Arnold F."/>
            <person name="Burton O.T."/>
            <person name="Du Z."/>
            <person name="Ewing A."/>
            <person name="Godsy E."/>
            <person name="Heisel S."/>
            <person name="Houmiel K.L."/>
            <person name="Jhaveri J."/>
            <person name="Lu J."/>
            <person name="Miller N.M."/>
            <person name="Norton S."/>
            <person name="Chen Q."/>
            <person name="Phoolcharoen W."/>
            <person name="Ohlin V."/>
            <person name="Ondrusek D."/>
            <person name="Pride N."/>
            <person name="Stricklin S.L."/>
            <person name="Sun J."/>
            <person name="Wheeler C."/>
            <person name="Wilson L."/>
            <person name="Zhu H."/>
            <person name="Wood D.W."/>
        </authorList>
    </citation>
    <scope>NUCLEOTIDE SEQUENCE [LARGE SCALE GENOMIC DNA]</scope>
    <source>
        <strain evidence="5">K84 / ATCC BAA-868</strain>
    </source>
</reference>
<dbReference type="AlphaFoldDB" id="B9JD68"/>
<evidence type="ECO:0000259" key="3">
    <source>
        <dbReference type="Pfam" id="PF00487"/>
    </source>
</evidence>
<gene>
    <name evidence="4" type="primary">mocD</name>
    <name evidence="4" type="ordered locus">Arad_4494</name>
</gene>
<proteinExistence type="predicted"/>
<evidence type="ECO:0000313" key="4">
    <source>
        <dbReference type="EMBL" id="ACM28197.1"/>
    </source>
</evidence>
<evidence type="ECO:0000256" key="1">
    <source>
        <dbReference type="SAM" id="MobiDB-lite"/>
    </source>
</evidence>
<dbReference type="HOGENOM" id="CLU_060893_0_0_5"/>
<keyword evidence="2" id="KW-1133">Transmembrane helix</keyword>
<feature type="region of interest" description="Disordered" evidence="1">
    <location>
        <begin position="60"/>
        <end position="85"/>
    </location>
</feature>
<dbReference type="Proteomes" id="UP000001600">
    <property type="component" value="Chromosome 1"/>
</dbReference>
<accession>B9JD68</accession>
<feature type="transmembrane region" description="Helical" evidence="2">
    <location>
        <begin position="101"/>
        <end position="121"/>
    </location>
</feature>
<keyword evidence="2" id="KW-0472">Membrane</keyword>
<feature type="transmembrane region" description="Helical" evidence="2">
    <location>
        <begin position="166"/>
        <end position="185"/>
    </location>
</feature>
<dbReference type="eggNOG" id="COG3239">
    <property type="taxonomic scope" value="Bacteria"/>
</dbReference>
<dbReference type="EMBL" id="CP000628">
    <property type="protein sequence ID" value="ACM28197.1"/>
    <property type="molecule type" value="Genomic_DNA"/>
</dbReference>
<name>B9JD68_RHIR8</name>
<feature type="domain" description="Fatty acid desaturase" evidence="3">
    <location>
        <begin position="128"/>
        <end position="360"/>
    </location>
</feature>
<dbReference type="KEGG" id="ara:Arad_4494"/>
<dbReference type="Pfam" id="PF00487">
    <property type="entry name" value="FA_desaturase"/>
    <property type="match status" value="1"/>
</dbReference>
<dbReference type="STRING" id="311403.Arad_4494"/>